<gene>
    <name evidence="2" type="ORF">GCM10010094_37960</name>
</gene>
<dbReference type="Proteomes" id="UP000637788">
    <property type="component" value="Unassembled WGS sequence"/>
</dbReference>
<evidence type="ECO:0000313" key="3">
    <source>
        <dbReference type="Proteomes" id="UP000637788"/>
    </source>
</evidence>
<name>A0A917QXA4_9ACTN</name>
<keyword evidence="3" id="KW-1185">Reference proteome</keyword>
<protein>
    <recommendedName>
        <fullName evidence="1">DUF4365 domain-containing protein</fullName>
    </recommendedName>
</protein>
<dbReference type="EMBL" id="BMPQ01000008">
    <property type="protein sequence ID" value="GGK73293.1"/>
    <property type="molecule type" value="Genomic_DNA"/>
</dbReference>
<dbReference type="AlphaFoldDB" id="A0A917QXA4"/>
<sequence length="180" mass="20353">MSLNQDNRQGFYGEAFFQATVAAAGFTAQKQAEADLYLTDFDVGHPGPLGRLRYPKIGVQVKSSRNARLTQNDVRYKLKSKYYNELARPAHEWASPTFLVVVLVPKDPDDWMEVSADQLVLKDAAYWTCLHGQRQRQDLHPDTKVTLSVPRANLLTAEALRDMFDLADELRFQGQGVPVQ</sequence>
<comment type="caution">
    <text evidence="2">The sequence shown here is derived from an EMBL/GenBank/DDBJ whole genome shotgun (WGS) entry which is preliminary data.</text>
</comment>
<proteinExistence type="predicted"/>
<evidence type="ECO:0000259" key="1">
    <source>
        <dbReference type="Pfam" id="PF14280"/>
    </source>
</evidence>
<reference evidence="2" key="2">
    <citation type="submission" date="2020-09" db="EMBL/GenBank/DDBJ databases">
        <authorList>
            <person name="Sun Q."/>
            <person name="Ohkuma M."/>
        </authorList>
    </citation>
    <scope>NUCLEOTIDE SEQUENCE</scope>
    <source>
        <strain evidence="2">JCM 3035</strain>
    </source>
</reference>
<organism evidence="2 3">
    <name type="scientific">Streptomyces flaveus</name>
    <dbReference type="NCBI Taxonomy" id="66370"/>
    <lineage>
        <taxon>Bacteria</taxon>
        <taxon>Bacillati</taxon>
        <taxon>Actinomycetota</taxon>
        <taxon>Actinomycetes</taxon>
        <taxon>Kitasatosporales</taxon>
        <taxon>Streptomycetaceae</taxon>
        <taxon>Streptomyces</taxon>
        <taxon>Streptomyces aurantiacus group</taxon>
    </lineage>
</organism>
<dbReference type="Pfam" id="PF14280">
    <property type="entry name" value="DUF4365"/>
    <property type="match status" value="1"/>
</dbReference>
<dbReference type="InterPro" id="IPR025375">
    <property type="entry name" value="DUF4365"/>
</dbReference>
<dbReference type="RefSeq" id="WP_189323059.1">
    <property type="nucleotide sequence ID" value="NZ_BMPQ01000008.1"/>
</dbReference>
<reference evidence="2" key="1">
    <citation type="journal article" date="2014" name="Int. J. Syst. Evol. Microbiol.">
        <title>Complete genome sequence of Corynebacterium casei LMG S-19264T (=DSM 44701T), isolated from a smear-ripened cheese.</title>
        <authorList>
            <consortium name="US DOE Joint Genome Institute (JGI-PGF)"/>
            <person name="Walter F."/>
            <person name="Albersmeier A."/>
            <person name="Kalinowski J."/>
            <person name="Ruckert C."/>
        </authorList>
    </citation>
    <scope>NUCLEOTIDE SEQUENCE</scope>
    <source>
        <strain evidence="2">JCM 3035</strain>
    </source>
</reference>
<feature type="domain" description="DUF4365" evidence="1">
    <location>
        <begin position="13"/>
        <end position="166"/>
    </location>
</feature>
<evidence type="ECO:0000313" key="2">
    <source>
        <dbReference type="EMBL" id="GGK73293.1"/>
    </source>
</evidence>
<accession>A0A917QXA4</accession>